<keyword evidence="2" id="KW-0333">Golgi apparatus</keyword>
<evidence type="ECO:0000313" key="7">
    <source>
        <dbReference type="Proteomes" id="UP001187531"/>
    </source>
</evidence>
<feature type="coiled-coil region" evidence="4">
    <location>
        <begin position="580"/>
        <end position="607"/>
    </location>
</feature>
<proteinExistence type="predicted"/>
<keyword evidence="7" id="KW-1185">Reference proteome</keyword>
<feature type="coiled-coil region" evidence="4">
    <location>
        <begin position="730"/>
        <end position="823"/>
    </location>
</feature>
<dbReference type="Proteomes" id="UP001187531">
    <property type="component" value="Unassembled WGS sequence"/>
</dbReference>
<feature type="domain" description="GRIP" evidence="5">
    <location>
        <begin position="816"/>
        <end position="865"/>
    </location>
</feature>
<dbReference type="EMBL" id="JAVRJZ010000011">
    <property type="protein sequence ID" value="KAK2716548.1"/>
    <property type="molecule type" value="Genomic_DNA"/>
</dbReference>
<dbReference type="GO" id="GO:0031267">
    <property type="term" value="F:small GTPase binding"/>
    <property type="evidence" value="ECO:0007669"/>
    <property type="project" value="TreeGrafter"/>
</dbReference>
<evidence type="ECO:0000256" key="2">
    <source>
        <dbReference type="ARBA" id="ARBA00023034"/>
    </source>
</evidence>
<dbReference type="AlphaFoldDB" id="A0AA88L2H3"/>
<dbReference type="Pfam" id="PF10375">
    <property type="entry name" value="GRAB"/>
    <property type="match status" value="1"/>
</dbReference>
<organism evidence="6 7">
    <name type="scientific">Artemia franciscana</name>
    <name type="common">Brine shrimp</name>
    <name type="synonym">Artemia sanfranciscana</name>
    <dbReference type="NCBI Taxonomy" id="6661"/>
    <lineage>
        <taxon>Eukaryota</taxon>
        <taxon>Metazoa</taxon>
        <taxon>Ecdysozoa</taxon>
        <taxon>Arthropoda</taxon>
        <taxon>Crustacea</taxon>
        <taxon>Branchiopoda</taxon>
        <taxon>Anostraca</taxon>
        <taxon>Artemiidae</taxon>
        <taxon>Artemia</taxon>
    </lineage>
</organism>
<evidence type="ECO:0000259" key="5">
    <source>
        <dbReference type="PROSITE" id="PS50913"/>
    </source>
</evidence>
<sequence>MAWLMKGTNLSSIKNQLSTLAKEVLADVEENVKEVILENPEGEAKDLDKAVKRREDEWSQLELNAGSGCSQQYVDIQHSDVHASLEQDERTELLARIQDLTRLLEKRSNESESQLTDLRQQNEELELQIKVLHDDKNKVRQKVKDLEKFEREAKILQKDLGDRINEEQKRNETMEDKLKSIETVLRTSQVEVDRLKRINEDLENKRISELKKLLEERESAERKVNELMEELANRHWENTEKEHAFDYDLIFEKLSHDVHAESCERAINFSKKVENLMKTVSNSDSSSIDALEDGLAQLAAYEEFDMLKSPKESSVQTDYSCMPDSTLGQLDMAISTESFLQKDQSSIGNQTDIYSSIDSQSQTEAIISSLEDVSSQTDAVEKETIDVTSQISPTIRDACTTCDVVHIEANSQTEVSVSNQLNQTESIQLTSEPSLAVRNIACTYSQTDNDSLKEKTTDLHCELSNFSSQTEIPNSDIMVQTELEQKSEESQTTAITLNDSFSMTDVIVSDVFSQTDAINLDLLKNRIKPIISLFENSSYTTILSQIQENLNRPFTEEVLDHLLSLIVESYFQLNLDLQSKLELQQQVDKFQVERNQLIQALQQKHQESVSYHLEVQKLSKALAESQRKRKNVVEVGVQFSSSDELQEELTQLKERENLLTSEAINLKQTIEKIRNCHNSELLSLKEKLKDAEEKLQVVQSNGEMEQKCALLSKRLNTLQQILDVVHKEKASEIQEATLRLRRQLENSEKEKSSLLREIEGLKTQIHELDCQLNQRGDLDEQLSKHRATVSTLQLQLDRNEKQKNELKAELSKLKESAANFVDRYLVANLICGYVSAPSSDKQRVLSLISNVLNFNSEEKRKCGMIEQLPVGDSKSLTAAFLEFLDTESKARPRLPPLPNP</sequence>
<dbReference type="GO" id="GO:0007030">
    <property type="term" value="P:Golgi organization"/>
    <property type="evidence" value="ECO:0007669"/>
    <property type="project" value="TreeGrafter"/>
</dbReference>
<comment type="caution">
    <text evidence="6">The sequence shown here is derived from an EMBL/GenBank/DDBJ whole genome shotgun (WGS) entry which is preliminary data.</text>
</comment>
<name>A0AA88L2H3_ARTSF</name>
<feature type="coiled-coil region" evidence="4">
    <location>
        <begin position="642"/>
        <end position="701"/>
    </location>
</feature>
<evidence type="ECO:0000313" key="6">
    <source>
        <dbReference type="EMBL" id="KAK2716548.1"/>
    </source>
</evidence>
<gene>
    <name evidence="6" type="ORF">QYM36_006883</name>
</gene>
<feature type="coiled-coil region" evidence="4">
    <location>
        <begin position="90"/>
        <end position="237"/>
    </location>
</feature>
<dbReference type="GO" id="GO:0005794">
    <property type="term" value="C:Golgi apparatus"/>
    <property type="evidence" value="ECO:0007669"/>
    <property type="project" value="UniProtKB-SubCell"/>
</dbReference>
<evidence type="ECO:0000256" key="1">
    <source>
        <dbReference type="ARBA" id="ARBA00004555"/>
    </source>
</evidence>
<dbReference type="GO" id="GO:0006888">
    <property type="term" value="P:endoplasmic reticulum to Golgi vesicle-mediated transport"/>
    <property type="evidence" value="ECO:0007669"/>
    <property type="project" value="TreeGrafter"/>
</dbReference>
<dbReference type="PROSITE" id="PS50913">
    <property type="entry name" value="GRIP"/>
    <property type="match status" value="1"/>
</dbReference>
<protein>
    <recommendedName>
        <fullName evidence="5">GRIP domain-containing protein</fullName>
    </recommendedName>
</protein>
<keyword evidence="3 4" id="KW-0175">Coiled coil</keyword>
<dbReference type="PANTHER" id="PTHR18921">
    <property type="entry name" value="MYOSIN HEAVY CHAIN - RELATED"/>
    <property type="match status" value="1"/>
</dbReference>
<evidence type="ECO:0000256" key="3">
    <source>
        <dbReference type="ARBA" id="ARBA00023054"/>
    </source>
</evidence>
<dbReference type="InterPro" id="IPR019459">
    <property type="entry name" value="GRAB"/>
</dbReference>
<dbReference type="PANTHER" id="PTHR18921:SF2">
    <property type="entry name" value="THYROID RECEPTOR-INTERACTING PROTEIN 11"/>
    <property type="match status" value="1"/>
</dbReference>
<reference evidence="6" key="1">
    <citation type="submission" date="2023-07" db="EMBL/GenBank/DDBJ databases">
        <title>Chromosome-level genome assembly of Artemia franciscana.</title>
        <authorList>
            <person name="Jo E."/>
        </authorList>
    </citation>
    <scope>NUCLEOTIDE SEQUENCE</scope>
    <source>
        <tissue evidence="6">Whole body</tissue>
    </source>
</reference>
<dbReference type="InterPro" id="IPR000237">
    <property type="entry name" value="GRIP_dom"/>
</dbReference>
<comment type="subcellular location">
    <subcellularLocation>
        <location evidence="1">Golgi apparatus</location>
    </subcellularLocation>
</comment>
<evidence type="ECO:0000256" key="4">
    <source>
        <dbReference type="SAM" id="Coils"/>
    </source>
</evidence>
<accession>A0AA88L2H3</accession>